<dbReference type="GO" id="GO:0003676">
    <property type="term" value="F:nucleic acid binding"/>
    <property type="evidence" value="ECO:0007669"/>
    <property type="project" value="InterPro"/>
</dbReference>
<comment type="caution">
    <text evidence="2">The sequence shown here is derived from an EMBL/GenBank/DDBJ whole genome shotgun (WGS) entry which is preliminary data.</text>
</comment>
<name>A0A7X6K863_9MICC</name>
<feature type="domain" description="Tc1-like transposase DDE" evidence="1">
    <location>
        <begin position="14"/>
        <end position="159"/>
    </location>
</feature>
<evidence type="ECO:0000259" key="1">
    <source>
        <dbReference type="Pfam" id="PF13358"/>
    </source>
</evidence>
<keyword evidence="3" id="KW-1185">Reference proteome</keyword>
<dbReference type="RefSeq" id="WP_168489450.1">
    <property type="nucleotide sequence ID" value="NZ_JAAZSQ010000065.1"/>
</dbReference>
<dbReference type="Proteomes" id="UP000544090">
    <property type="component" value="Unassembled WGS sequence"/>
</dbReference>
<dbReference type="Gene3D" id="3.30.420.10">
    <property type="entry name" value="Ribonuclease H-like superfamily/Ribonuclease H"/>
    <property type="match status" value="1"/>
</dbReference>
<evidence type="ECO:0000313" key="2">
    <source>
        <dbReference type="EMBL" id="NKX56916.1"/>
    </source>
</evidence>
<dbReference type="InterPro" id="IPR038717">
    <property type="entry name" value="Tc1-like_DDE_dom"/>
</dbReference>
<proteinExistence type="predicted"/>
<organism evidence="2 3">
    <name type="scientific">Arthrobacter mobilis</name>
    <dbReference type="NCBI Taxonomy" id="2724944"/>
    <lineage>
        <taxon>Bacteria</taxon>
        <taxon>Bacillati</taxon>
        <taxon>Actinomycetota</taxon>
        <taxon>Actinomycetes</taxon>
        <taxon>Micrococcales</taxon>
        <taxon>Micrococcaceae</taxon>
        <taxon>Arthrobacter</taxon>
    </lineage>
</organism>
<dbReference type="Pfam" id="PF13358">
    <property type="entry name" value="DDE_3"/>
    <property type="match status" value="1"/>
</dbReference>
<dbReference type="InterPro" id="IPR047655">
    <property type="entry name" value="Transpos_IS630-like"/>
</dbReference>
<dbReference type="NCBIfam" id="NF033545">
    <property type="entry name" value="transpos_IS630"/>
    <property type="match status" value="1"/>
</dbReference>
<evidence type="ECO:0000313" key="3">
    <source>
        <dbReference type="Proteomes" id="UP000544090"/>
    </source>
</evidence>
<protein>
    <submittedName>
        <fullName evidence="2">IS630 family transposase</fullName>
    </submittedName>
</protein>
<reference evidence="2 3" key="1">
    <citation type="submission" date="2020-04" db="EMBL/GenBank/DDBJ databases">
        <title>Arthrobacter sp. nov.</title>
        <authorList>
            <person name="Liu S."/>
        </authorList>
    </citation>
    <scope>NUCLEOTIDE SEQUENCE [LARGE SCALE GENOMIC DNA]</scope>
    <source>
        <strain evidence="2 3">E918</strain>
    </source>
</reference>
<accession>A0A7X6K863</accession>
<dbReference type="EMBL" id="JAAZSQ010000065">
    <property type="protein sequence ID" value="NKX56916.1"/>
    <property type="molecule type" value="Genomic_DNA"/>
</dbReference>
<dbReference type="InterPro" id="IPR036397">
    <property type="entry name" value="RNaseH_sf"/>
</dbReference>
<sequence>MVGLYTNPPEGTTVLCLDELGPVIPRAFPPAPGWSADGHRIKSELDYSRGPEKAWVYGALRPFDGYEITMTASCRNSAAYQRFLATVEQTNPDGDIVVIADNLSSHNSASTRTWLADHPRISHAFIPVAACWLNLQEGWWRLLRKTALAGQTFANADEIVQATALATAWLNTRAKPWIWGRPAPPTRTLRRRFVYLL</sequence>
<gene>
    <name evidence="2" type="ORF">HGG74_20840</name>
</gene>
<dbReference type="AlphaFoldDB" id="A0A7X6K863"/>